<dbReference type="Pfam" id="PF00528">
    <property type="entry name" value="BPD_transp_1"/>
    <property type="match status" value="1"/>
</dbReference>
<feature type="transmembrane region" description="Helical" evidence="7">
    <location>
        <begin position="110"/>
        <end position="138"/>
    </location>
</feature>
<dbReference type="GO" id="GO:0055085">
    <property type="term" value="P:transmembrane transport"/>
    <property type="evidence" value="ECO:0007669"/>
    <property type="project" value="InterPro"/>
</dbReference>
<dbReference type="PROSITE" id="PS50928">
    <property type="entry name" value="ABC_TM1"/>
    <property type="match status" value="1"/>
</dbReference>
<dbReference type="AlphaFoldDB" id="G9WKP4"/>
<evidence type="ECO:0000313" key="9">
    <source>
        <dbReference type="EMBL" id="EHL13886.1"/>
    </source>
</evidence>
<evidence type="ECO:0000313" key="10">
    <source>
        <dbReference type="Proteomes" id="UP000018461"/>
    </source>
</evidence>
<comment type="similarity">
    <text evidence="7">Belongs to the binding-protein-dependent transport system permease family.</text>
</comment>
<feature type="transmembrane region" description="Helical" evidence="7">
    <location>
        <begin position="79"/>
        <end position="98"/>
    </location>
</feature>
<dbReference type="Proteomes" id="UP000018461">
    <property type="component" value="Unassembled WGS sequence"/>
</dbReference>
<keyword evidence="5 7" id="KW-1133">Transmembrane helix</keyword>
<evidence type="ECO:0000256" key="6">
    <source>
        <dbReference type="ARBA" id="ARBA00023136"/>
    </source>
</evidence>
<keyword evidence="2 7" id="KW-0813">Transport</keyword>
<reference evidence="9" key="1">
    <citation type="submission" date="2011-08" db="EMBL/GenBank/DDBJ databases">
        <authorList>
            <consortium name="The Broad Institute Genome Sequencing Platform"/>
            <person name="Earl A."/>
            <person name="Ward D."/>
            <person name="Feldgarden M."/>
            <person name="Gevers D."/>
            <person name="Sizova M."/>
            <person name="Hazen A."/>
            <person name="Epstein S."/>
            <person name="Young S.K."/>
            <person name="Zeng Q."/>
            <person name="Gargeya S."/>
            <person name="Fitzgerald M."/>
            <person name="Haas B."/>
            <person name="Abouelleil A."/>
            <person name="Alvarado L."/>
            <person name="Arachchi H.M."/>
            <person name="Berlin A."/>
            <person name="Brown A."/>
            <person name="Chapman S.B."/>
            <person name="Chen Z."/>
            <person name="Dunbar C."/>
            <person name="Freedman E."/>
            <person name="Gearin G."/>
            <person name="Gellesch M."/>
            <person name="Goldberg J."/>
            <person name="Griggs A."/>
            <person name="Gujja S."/>
            <person name="Heiman D."/>
            <person name="Howarth C."/>
            <person name="Larson L."/>
            <person name="Lui A."/>
            <person name="MacDonald P.J.P."/>
            <person name="Montmayeur A."/>
            <person name="Murphy C."/>
            <person name="Neiman D."/>
            <person name="Pearson M."/>
            <person name="Priest M."/>
            <person name="Roberts A."/>
            <person name="Saif S."/>
            <person name="Shea T."/>
            <person name="Shenoy N."/>
            <person name="Sisk P."/>
            <person name="Stolte C."/>
            <person name="Sykes S."/>
            <person name="Wortman J."/>
            <person name="Nusbaum C."/>
            <person name="Birren B."/>
        </authorList>
    </citation>
    <scope>NUCLEOTIDE SEQUENCE</scope>
    <source>
        <strain evidence="9">ACB1</strain>
    </source>
</reference>
<dbReference type="Gene3D" id="1.10.3720.10">
    <property type="entry name" value="MetI-like"/>
    <property type="match status" value="1"/>
</dbReference>
<evidence type="ECO:0000256" key="1">
    <source>
        <dbReference type="ARBA" id="ARBA00004651"/>
    </source>
</evidence>
<dbReference type="InterPro" id="IPR000515">
    <property type="entry name" value="MetI-like"/>
</dbReference>
<dbReference type="RefSeq" id="WP_009535775.1">
    <property type="nucleotide sequence ID" value="NZ_KE148312.1"/>
</dbReference>
<reference evidence="9" key="2">
    <citation type="submission" date="2013-03" db="EMBL/GenBank/DDBJ databases">
        <title>The Genome Sequence of Oribacterium sp. ACB1.</title>
        <authorList>
            <consortium name="The Broad Institute Genomics Platform"/>
            <consortium name="The Broad Institute Genome Sequencing Center for Infectious Disease"/>
            <person name="Earl A."/>
            <person name="Ward D."/>
            <person name="Feldgarden M."/>
            <person name="Gevers D."/>
            <person name="Sizova M."/>
            <person name="Hazen A."/>
            <person name="Epstein S."/>
            <person name="Walker B."/>
            <person name="Young S."/>
            <person name="Zeng Q."/>
            <person name="Gargeya S."/>
            <person name="Fitzgerald M."/>
            <person name="Haas B."/>
            <person name="Abouelleil A."/>
            <person name="Allen A.W."/>
            <person name="Alvarado L."/>
            <person name="Arachchi H.M."/>
            <person name="Berlin A.M."/>
            <person name="Chapman S.B."/>
            <person name="Gainer-Dewar J."/>
            <person name="Goldberg J."/>
            <person name="Griggs A."/>
            <person name="Gujja S."/>
            <person name="Hansen M."/>
            <person name="Howarth C."/>
            <person name="Imamovic A."/>
            <person name="Ireland A."/>
            <person name="Larimer J."/>
            <person name="McCowan C."/>
            <person name="Murphy C."/>
            <person name="Pearson M."/>
            <person name="Poon T.W."/>
            <person name="Priest M."/>
            <person name="Roberts A."/>
            <person name="Saif S."/>
            <person name="Shea T."/>
            <person name="Sisk P."/>
            <person name="Sykes S."/>
            <person name="Wortman J."/>
            <person name="Nusbaum C."/>
            <person name="Birren B."/>
        </authorList>
    </citation>
    <scope>NUCLEOTIDE SEQUENCE [LARGE SCALE GENOMIC DNA]</scope>
    <source>
        <strain evidence="9">ACB1</strain>
    </source>
</reference>
<keyword evidence="10" id="KW-1185">Reference proteome</keyword>
<feature type="transmembrane region" description="Helical" evidence="7">
    <location>
        <begin position="12"/>
        <end position="35"/>
    </location>
</feature>
<comment type="caution">
    <text evidence="9">The sequence shown here is derived from an EMBL/GenBank/DDBJ whole genome shotgun (WGS) entry which is preliminary data.</text>
</comment>
<name>G9WKP4_9FIRM</name>
<feature type="transmembrane region" description="Helical" evidence="7">
    <location>
        <begin position="262"/>
        <end position="284"/>
    </location>
</feature>
<dbReference type="PANTHER" id="PTHR30193">
    <property type="entry name" value="ABC TRANSPORTER PERMEASE PROTEIN"/>
    <property type="match status" value="1"/>
</dbReference>
<evidence type="ECO:0000256" key="3">
    <source>
        <dbReference type="ARBA" id="ARBA00022475"/>
    </source>
</evidence>
<evidence type="ECO:0000256" key="7">
    <source>
        <dbReference type="RuleBase" id="RU363032"/>
    </source>
</evidence>
<feature type="transmembrane region" description="Helical" evidence="7">
    <location>
        <begin position="158"/>
        <end position="185"/>
    </location>
</feature>
<gene>
    <name evidence="9" type="ORF">HMPREF9625_01951</name>
</gene>
<dbReference type="GO" id="GO:0005886">
    <property type="term" value="C:plasma membrane"/>
    <property type="evidence" value="ECO:0007669"/>
    <property type="project" value="UniProtKB-SubCell"/>
</dbReference>
<dbReference type="InterPro" id="IPR051393">
    <property type="entry name" value="ABC_transporter_permease"/>
</dbReference>
<evidence type="ECO:0000256" key="5">
    <source>
        <dbReference type="ARBA" id="ARBA00022989"/>
    </source>
</evidence>
<protein>
    <recommendedName>
        <fullName evidence="8">ABC transmembrane type-1 domain-containing protein</fullName>
    </recommendedName>
</protein>
<proteinExistence type="inferred from homology"/>
<dbReference type="PANTHER" id="PTHR30193:SF37">
    <property type="entry name" value="INNER MEMBRANE ABC TRANSPORTER PERMEASE PROTEIN YCJO"/>
    <property type="match status" value="1"/>
</dbReference>
<dbReference type="PATRIC" id="fig|796943.3.peg.305"/>
<accession>G9WKP4</accession>
<sequence length="294" mass="33859">MGSIHRGRRQYIHFILFVLPALFFVLLATDIPFVLNMVYSLFEWNGISKSATFVGLQNFAKVFHDKVFWKSFLFTMRYTFFYVILVNILSLFVALQLWKNTFTSKVGRTLYYVPHIISLTAISLVWQFILGPVFSGFYDITGIPFFHYSWLGRPKLTFIIILVMTIWQNIGFYMVNYIAGIITIPRELVEAAVIDGASSKQCFMKVMLPLMIPSLSICILLSMMFGLKLFDIIMVFTQGGPVNSTNTVSFNIYKEAFSANHYGLATAKSLFFVMVVLCITVALFRLRKKWEVEM</sequence>
<dbReference type="SUPFAM" id="SSF161098">
    <property type="entry name" value="MetI-like"/>
    <property type="match status" value="1"/>
</dbReference>
<feature type="domain" description="ABC transmembrane type-1" evidence="8">
    <location>
        <begin position="72"/>
        <end position="283"/>
    </location>
</feature>
<dbReference type="EMBL" id="AFZC02000002">
    <property type="protein sequence ID" value="EHL13886.1"/>
    <property type="molecule type" value="Genomic_DNA"/>
</dbReference>
<feature type="transmembrane region" description="Helical" evidence="7">
    <location>
        <begin position="206"/>
        <end position="227"/>
    </location>
</feature>
<dbReference type="STRING" id="796943.HMPREF9625_01951"/>
<evidence type="ECO:0000259" key="8">
    <source>
        <dbReference type="PROSITE" id="PS50928"/>
    </source>
</evidence>
<organism evidence="9 10">
    <name type="scientific">Oribacterium parvum ACB1</name>
    <dbReference type="NCBI Taxonomy" id="796943"/>
    <lineage>
        <taxon>Bacteria</taxon>
        <taxon>Bacillati</taxon>
        <taxon>Bacillota</taxon>
        <taxon>Clostridia</taxon>
        <taxon>Lachnospirales</taxon>
        <taxon>Lachnospiraceae</taxon>
        <taxon>Oribacterium</taxon>
    </lineage>
</organism>
<keyword evidence="4 7" id="KW-0812">Transmembrane</keyword>
<comment type="subcellular location">
    <subcellularLocation>
        <location evidence="1 7">Cell membrane</location>
        <topology evidence="1 7">Multi-pass membrane protein</topology>
    </subcellularLocation>
</comment>
<dbReference type="CDD" id="cd06261">
    <property type="entry name" value="TM_PBP2"/>
    <property type="match status" value="1"/>
</dbReference>
<keyword evidence="6 7" id="KW-0472">Membrane</keyword>
<dbReference type="InterPro" id="IPR035906">
    <property type="entry name" value="MetI-like_sf"/>
</dbReference>
<dbReference type="HOGENOM" id="CLU_016047_0_0_9"/>
<evidence type="ECO:0000256" key="2">
    <source>
        <dbReference type="ARBA" id="ARBA00022448"/>
    </source>
</evidence>
<evidence type="ECO:0000256" key="4">
    <source>
        <dbReference type="ARBA" id="ARBA00022692"/>
    </source>
</evidence>
<keyword evidence="3" id="KW-1003">Cell membrane</keyword>